<feature type="domain" description="C2H2-type" evidence="9">
    <location>
        <begin position="206"/>
        <end position="235"/>
    </location>
</feature>
<feature type="domain" description="C2H2-type" evidence="9">
    <location>
        <begin position="325"/>
        <end position="355"/>
    </location>
</feature>
<dbReference type="PROSITE" id="PS50157">
    <property type="entry name" value="ZINC_FINGER_C2H2_2"/>
    <property type="match status" value="7"/>
</dbReference>
<dbReference type="InterPro" id="IPR013087">
    <property type="entry name" value="Znf_C2H2_type"/>
</dbReference>
<dbReference type="WBParaSite" id="mrna-Wban_04269">
    <property type="protein sequence ID" value="mrna-Wban_04269"/>
    <property type="gene ID" value="Wban_04269"/>
</dbReference>
<evidence type="ECO:0000256" key="7">
    <source>
        <dbReference type="SAM" id="MobiDB-lite"/>
    </source>
</evidence>
<reference evidence="10" key="1">
    <citation type="submission" date="2015-03" db="EMBL/GenBank/DDBJ databases">
        <title>Wuchereria bancrofti Genome Sequencing Papua New Guinea Strain.</title>
        <authorList>
            <person name="Small S.T."/>
            <person name="Serre D."/>
            <person name="Zimmerman P.A."/>
        </authorList>
    </citation>
    <scope>NUCLEOTIDE SEQUENCE [LARGE SCALE GENOMIC DNA]</scope>
    <source>
        <strain evidence="10">pt0022</strain>
    </source>
</reference>
<dbReference type="SMART" id="SM00355">
    <property type="entry name" value="ZnF_C2H2"/>
    <property type="match status" value="12"/>
</dbReference>
<dbReference type="PROSITE" id="PS00028">
    <property type="entry name" value="ZINC_FINGER_C2H2_1"/>
    <property type="match status" value="4"/>
</dbReference>
<dbReference type="InterPro" id="IPR036236">
    <property type="entry name" value="Znf_C2H2_sf"/>
</dbReference>
<keyword evidence="1" id="KW-0479">Metal-binding</keyword>
<dbReference type="GO" id="GO:0008270">
    <property type="term" value="F:zinc ion binding"/>
    <property type="evidence" value="ECO:0007669"/>
    <property type="project" value="UniProtKB-KW"/>
</dbReference>
<feature type="domain" description="C2H2-type" evidence="9">
    <location>
        <begin position="234"/>
        <end position="266"/>
    </location>
</feature>
<evidence type="ECO:0000256" key="3">
    <source>
        <dbReference type="ARBA" id="ARBA00022771"/>
    </source>
</evidence>
<dbReference type="AlphaFoldDB" id="A0AAF5PR24"/>
<keyword evidence="2" id="KW-0677">Repeat</keyword>
<feature type="domain" description="C2H2-type" evidence="9">
    <location>
        <begin position="386"/>
        <end position="415"/>
    </location>
</feature>
<dbReference type="InterPro" id="IPR050826">
    <property type="entry name" value="Krueppel_C2H2_ZnFinger"/>
</dbReference>
<dbReference type="PANTHER" id="PTHR24377">
    <property type="entry name" value="IP01015P-RELATED"/>
    <property type="match status" value="1"/>
</dbReference>
<evidence type="ECO:0000256" key="2">
    <source>
        <dbReference type="ARBA" id="ARBA00022737"/>
    </source>
</evidence>
<keyword evidence="5" id="KW-0539">Nucleus</keyword>
<name>A0AAF5PR24_WUCBA</name>
<keyword evidence="4" id="KW-0862">Zinc</keyword>
<feature type="region of interest" description="Disordered" evidence="7">
    <location>
        <begin position="105"/>
        <end position="149"/>
    </location>
</feature>
<reference evidence="10" key="2">
    <citation type="journal article" date="2016" name="Mol. Ecol.">
        <title>Population genomics of the filarial nematode parasite Wuchereria bancrofti from mosquitoes.</title>
        <authorList>
            <person name="Small S.T."/>
            <person name="Reimer L.J."/>
            <person name="Tisch D.J."/>
            <person name="King C.L."/>
            <person name="Christensen B.M."/>
            <person name="Siba P.M."/>
            <person name="Kazura J.W."/>
            <person name="Serre D."/>
            <person name="Zimmerman P.A."/>
        </authorList>
    </citation>
    <scope>NUCLEOTIDE SEQUENCE</scope>
    <source>
        <strain evidence="10">pt0022</strain>
    </source>
</reference>
<evidence type="ECO:0000256" key="4">
    <source>
        <dbReference type="ARBA" id="ARBA00022833"/>
    </source>
</evidence>
<keyword evidence="8" id="KW-0732">Signal</keyword>
<feature type="domain" description="C2H2-type" evidence="9">
    <location>
        <begin position="296"/>
        <end position="325"/>
    </location>
</feature>
<feature type="domain" description="C2H2-type" evidence="9">
    <location>
        <begin position="414"/>
        <end position="446"/>
    </location>
</feature>
<feature type="chain" id="PRO_5042042338" description="C2H2-type domain-containing protein" evidence="8">
    <location>
        <begin position="17"/>
        <end position="538"/>
    </location>
</feature>
<evidence type="ECO:0000313" key="10">
    <source>
        <dbReference type="Proteomes" id="UP000093561"/>
    </source>
</evidence>
<protein>
    <recommendedName>
        <fullName evidence="9">C2H2-type domain-containing protein</fullName>
    </recommendedName>
</protein>
<reference evidence="11" key="3">
    <citation type="submission" date="2024-02" db="UniProtKB">
        <authorList>
            <consortium name="WormBaseParasite"/>
        </authorList>
    </citation>
    <scope>IDENTIFICATION</scope>
    <source>
        <strain evidence="11">pt0022</strain>
    </source>
</reference>
<organism evidence="10 11">
    <name type="scientific">Wuchereria bancrofti</name>
    <dbReference type="NCBI Taxonomy" id="6293"/>
    <lineage>
        <taxon>Eukaryota</taxon>
        <taxon>Metazoa</taxon>
        <taxon>Ecdysozoa</taxon>
        <taxon>Nematoda</taxon>
        <taxon>Chromadorea</taxon>
        <taxon>Rhabditida</taxon>
        <taxon>Spirurina</taxon>
        <taxon>Spiruromorpha</taxon>
        <taxon>Filarioidea</taxon>
        <taxon>Onchocercidae</taxon>
        <taxon>Wuchereria</taxon>
    </lineage>
</organism>
<accession>A0AAF5PR24</accession>
<feature type="signal peptide" evidence="8">
    <location>
        <begin position="1"/>
        <end position="16"/>
    </location>
</feature>
<evidence type="ECO:0000259" key="9">
    <source>
        <dbReference type="PROSITE" id="PS50157"/>
    </source>
</evidence>
<dbReference type="Gene3D" id="3.30.160.60">
    <property type="entry name" value="Classic Zinc Finger"/>
    <property type="match status" value="5"/>
</dbReference>
<dbReference type="Proteomes" id="UP000093561">
    <property type="component" value="Unassembled WGS sequence"/>
</dbReference>
<proteinExistence type="predicted"/>
<evidence type="ECO:0000256" key="1">
    <source>
        <dbReference type="ARBA" id="ARBA00022723"/>
    </source>
</evidence>
<evidence type="ECO:0000256" key="5">
    <source>
        <dbReference type="ARBA" id="ARBA00023242"/>
    </source>
</evidence>
<evidence type="ECO:0000313" key="11">
    <source>
        <dbReference type="WBParaSite" id="mrna-Wban_04269"/>
    </source>
</evidence>
<keyword evidence="3 6" id="KW-0863">Zinc-finger</keyword>
<sequence length="538" mass="62045">MTQTIWFSFLLCIASAKNGSISLLNLDTDDITWNDCSNEYFSSNFNIPDNTNLESILGSGMDVHNSEPENAGRELPGTSAGNFQDSISFDSSHFDFTDLWKNEHRSNKDSKIETVPITTGNSQLQELPKTDDGNIHSSVSSDESTEQPEIKTDLVTAKNLKLLVLQNPTITDEKNYECPYVGCTMKTKSHKEYIAHRKTHPKPFIYECKVPGCGRTFDYRSTLANHQETHGSKLKCGNCGNIFNSKYKLSTHRKRCMNVPHVGNYYECLYVGCTMKTKNRKEYIAHRKTHPKPFIYGCRVPGCGRTFDCQSTFAYHQETHRPTKLKCEDCGKNFNSKYKLSTHRKRCTKDPNQKNYECPYVGCTMKTKNRMEYISHRKTHPKPFIYECKVPGCGRTFNYKSSLSSHRQTHRAKSECRNCGKIFNYESNLKFHKKRCTKAPHEENYECPYVGCTMKTKNYDDHITHRKTHPEPFTYECKVSGCKRTFNQKSTFSFHQRTHKPKLQCENCGKFFSSKIYFNTHKKSCIAGLVCFVNLTKF</sequence>
<feature type="compositionally biased region" description="Polar residues" evidence="7">
    <location>
        <begin position="116"/>
        <end position="125"/>
    </location>
</feature>
<dbReference type="SUPFAM" id="SSF57667">
    <property type="entry name" value="beta-beta-alpha zinc fingers"/>
    <property type="match status" value="4"/>
</dbReference>
<feature type="domain" description="C2H2-type" evidence="9">
    <location>
        <begin position="475"/>
        <end position="504"/>
    </location>
</feature>
<evidence type="ECO:0000256" key="8">
    <source>
        <dbReference type="SAM" id="SignalP"/>
    </source>
</evidence>
<evidence type="ECO:0000256" key="6">
    <source>
        <dbReference type="PROSITE-ProRule" id="PRU00042"/>
    </source>
</evidence>
<dbReference type="Pfam" id="PF00096">
    <property type="entry name" value="zf-C2H2"/>
    <property type="match status" value="3"/>
</dbReference>